<reference evidence="1 2" key="1">
    <citation type="journal article" date="2023" name="Hortic Res">
        <title>The complete reference genome for grapevine (Vitis vinifera L.) genetics and breeding.</title>
        <authorList>
            <person name="Shi X."/>
            <person name="Cao S."/>
            <person name="Wang X."/>
            <person name="Huang S."/>
            <person name="Wang Y."/>
            <person name="Liu Z."/>
            <person name="Liu W."/>
            <person name="Leng X."/>
            <person name="Peng Y."/>
            <person name="Wang N."/>
            <person name="Wang Y."/>
            <person name="Ma Z."/>
            <person name="Xu X."/>
            <person name="Zhang F."/>
            <person name="Xue H."/>
            <person name="Zhong H."/>
            <person name="Wang Y."/>
            <person name="Zhang K."/>
            <person name="Velt A."/>
            <person name="Avia K."/>
            <person name="Holtgrawe D."/>
            <person name="Grimplet J."/>
            <person name="Matus J.T."/>
            <person name="Ware D."/>
            <person name="Wu X."/>
            <person name="Wang H."/>
            <person name="Liu C."/>
            <person name="Fang Y."/>
            <person name="Rustenholz C."/>
            <person name="Cheng Z."/>
            <person name="Xiao H."/>
            <person name="Zhou Y."/>
        </authorList>
    </citation>
    <scope>NUCLEOTIDE SEQUENCE [LARGE SCALE GENOMIC DNA]</scope>
    <source>
        <strain evidence="2">cv. Pinot noir / PN40024</strain>
        <tissue evidence="1">Leaf</tissue>
    </source>
</reference>
<dbReference type="PANTHER" id="PTHR13104">
    <property type="entry name" value="MED-6-RELATED"/>
    <property type="match status" value="1"/>
</dbReference>
<sequence>MLAHYNLDGSIYQAPQLCNVFAARIGWALYHTSKAFTTAVSKLEKIGYVDAENENMILESKVGKEAIDFKEVMRVDQILTSLQRKLPLAPPSPQFSEEHHLRLQRVGHDSQNLQVEQTSLAPFLPGHAWPPLVWATVEPRVPLLYIHANF</sequence>
<evidence type="ECO:0000313" key="1">
    <source>
        <dbReference type="EMBL" id="WKA06907.1"/>
    </source>
</evidence>
<name>A0ABY9DH38_VITVI</name>
<evidence type="ECO:0000313" key="2">
    <source>
        <dbReference type="Proteomes" id="UP001227230"/>
    </source>
</evidence>
<dbReference type="EMBL" id="CP126663">
    <property type="protein sequence ID" value="WKA06907.1"/>
    <property type="molecule type" value="Genomic_DNA"/>
</dbReference>
<proteinExistence type="predicted"/>
<dbReference type="InterPro" id="IPR007018">
    <property type="entry name" value="Mediator_Med6"/>
</dbReference>
<protein>
    <submittedName>
        <fullName evidence="1">Uncharacterized protein</fullName>
    </submittedName>
</protein>
<keyword evidence="2" id="KW-1185">Reference proteome</keyword>
<accession>A0ABY9DH38</accession>
<gene>
    <name evidence="1" type="ORF">VitviT2T_024785</name>
</gene>
<dbReference type="Proteomes" id="UP001227230">
    <property type="component" value="Chromosome 16"/>
</dbReference>
<organism evidence="1 2">
    <name type="scientific">Vitis vinifera</name>
    <name type="common">Grape</name>
    <dbReference type="NCBI Taxonomy" id="29760"/>
    <lineage>
        <taxon>Eukaryota</taxon>
        <taxon>Viridiplantae</taxon>
        <taxon>Streptophyta</taxon>
        <taxon>Embryophyta</taxon>
        <taxon>Tracheophyta</taxon>
        <taxon>Spermatophyta</taxon>
        <taxon>Magnoliopsida</taxon>
        <taxon>eudicotyledons</taxon>
        <taxon>Gunneridae</taxon>
        <taxon>Pentapetalae</taxon>
        <taxon>rosids</taxon>
        <taxon>Vitales</taxon>
        <taxon>Vitaceae</taxon>
        <taxon>Viteae</taxon>
        <taxon>Vitis</taxon>
    </lineage>
</organism>